<comment type="caution">
    <text evidence="1">The sequence shown here is derived from an EMBL/GenBank/DDBJ whole genome shotgun (WGS) entry which is preliminary data.</text>
</comment>
<dbReference type="Proteomes" id="UP000824533">
    <property type="component" value="Linkage Group LG15"/>
</dbReference>
<evidence type="ECO:0000313" key="1">
    <source>
        <dbReference type="EMBL" id="KAJ0175728.1"/>
    </source>
</evidence>
<name>A0ACC1CVP9_9NEOP</name>
<sequence length="1222" mass="134973">MAKGKKKGNKKEDIPISKLSISDSEPSTSQASEPSTSQASEPSTSQAIEPISEPKEEEGLTGKGRRKKQKKATTPVEEPQNVDPTPTPVEVKPETKPEPVKEEVKEEDDDGLGLGLGTKKKRAPRKKKGDATKTEVPDVQSKPAEAALTGAPPTSTGQGDMPIAQGSSGWGRALPPNIAQQPQVSGVQQPVQSAGQGQMPPHAMPQQSYPGQPGFPGAQQPGQVQSGGWGQMPPHAMPQQAYPRQPGFPGVQPPGLDRSGGGRGQMPPHAMPPQQAYSGQPGFPGAQPPIAQGRGQIPPGMGRGQPQQHPPTSTPSQPGFPGVQPPGLDQSGGGRGQMPPHAMPPQQAYSGQPGFPGAQPPIAQGRGQIPPGMGRGQPQQHPPTSTPSQPQAQSGAIQPVSHYRIPAKIPGNSVRMGVADVLTNYLPMTIKPLKIFRYDVSFTPDRPKKVIPLVFKQIRSKFFPKEYIAFDQFKNCYTLKALPKVPQNDRFTTEEQFTDDNGKVMKFSVSIKHTGIVDLGTILNYMKSGTSTNPPTEAIQAVDVILRQGTLDTYKKAGRQFFKRPANPILLGDGLEMWTGMFQSAIFTSMAFVNVDVAHKGFPIQQPLLQAIEKEFRLDSRRPLQDQRGIVLPFLEFIKGLRVVASNFGQGKEKREYICNGLVKPANVQTFSMTEKDGRSVTITVDKYFQQHKGYKIRYPHLECMWIGPRDRQIYFPMELLEVAYGQVRNRQLNEIQLSKMVREAATPPNIRKQKIEEVISNMKYSTNPDFKAFGLDIGNEFYPVKAKILNPPKLAVGGSRGAETQIPRRGVWNANGLLKPEALSSWGFIAVECAPNSCNFGSIIDMIMNVGKQLGMQVSPPQLTRFNERTRVDELKGILEQAVRGNIKFLFIVISMRGRDYYHQIKQIAECHVGILTQCVKEATASKRMNPQTVKNILLKVNSKLMGVNHAIDGASMPRCLREGKVMVVGADVTHPSPEQTNIPSIAAVTASIDPKCYIYNIEMSIQTPKKETIVQFEDMMVDHFQLFKKRSGSLPHKIYVFRDGVSEGQFAEVMNCELTAIHRAYQRLSGNNQKPEILFLLVQKRHHTRFFQPGQNSQYNVEPGTVVDTHIVHARELDFYLVSHQAIKGTARPTRYHAVCNDGGIPADEVEQLAYYLCHLYSRCMRSVSYPTPTYYAHLACTRAKSLTYGSTFDNNALEKQPQRLQVLDKMLQHSRMFFV</sequence>
<proteinExistence type="predicted"/>
<dbReference type="EMBL" id="CM034401">
    <property type="protein sequence ID" value="KAJ0175728.1"/>
    <property type="molecule type" value="Genomic_DNA"/>
</dbReference>
<organism evidence="1 2">
    <name type="scientific">Dendrolimus kikuchii</name>
    <dbReference type="NCBI Taxonomy" id="765133"/>
    <lineage>
        <taxon>Eukaryota</taxon>
        <taxon>Metazoa</taxon>
        <taxon>Ecdysozoa</taxon>
        <taxon>Arthropoda</taxon>
        <taxon>Hexapoda</taxon>
        <taxon>Insecta</taxon>
        <taxon>Pterygota</taxon>
        <taxon>Neoptera</taxon>
        <taxon>Endopterygota</taxon>
        <taxon>Lepidoptera</taxon>
        <taxon>Glossata</taxon>
        <taxon>Ditrysia</taxon>
        <taxon>Bombycoidea</taxon>
        <taxon>Lasiocampidae</taxon>
        <taxon>Dendrolimus</taxon>
    </lineage>
</organism>
<reference evidence="1 2" key="1">
    <citation type="journal article" date="2021" name="Front. Genet.">
        <title>Chromosome-Level Genome Assembly Reveals Significant Gene Expansion in the Toll and IMD Signaling Pathways of Dendrolimus kikuchii.</title>
        <authorList>
            <person name="Zhou J."/>
            <person name="Wu P."/>
            <person name="Xiong Z."/>
            <person name="Liu N."/>
            <person name="Zhao N."/>
            <person name="Ji M."/>
            <person name="Qiu Y."/>
            <person name="Yang B."/>
        </authorList>
    </citation>
    <scope>NUCLEOTIDE SEQUENCE [LARGE SCALE GENOMIC DNA]</scope>
    <source>
        <strain evidence="1">Ann1</strain>
    </source>
</reference>
<protein>
    <submittedName>
        <fullName evidence="1">Uncharacterized protein</fullName>
    </submittedName>
</protein>
<evidence type="ECO:0000313" key="2">
    <source>
        <dbReference type="Proteomes" id="UP000824533"/>
    </source>
</evidence>
<gene>
    <name evidence="1" type="ORF">K1T71_008887</name>
</gene>
<keyword evidence="2" id="KW-1185">Reference proteome</keyword>
<accession>A0ACC1CVP9</accession>